<reference evidence="1" key="1">
    <citation type="journal article" date="2014" name="Front. Microbiol.">
        <title>High frequency of phylogenetically diverse reductive dehalogenase-homologous genes in deep subseafloor sedimentary metagenomes.</title>
        <authorList>
            <person name="Kawai M."/>
            <person name="Futagami T."/>
            <person name="Toyoda A."/>
            <person name="Takaki Y."/>
            <person name="Nishi S."/>
            <person name="Hori S."/>
            <person name="Arai W."/>
            <person name="Tsubouchi T."/>
            <person name="Morono Y."/>
            <person name="Uchiyama I."/>
            <person name="Ito T."/>
            <person name="Fujiyama A."/>
            <person name="Inagaki F."/>
            <person name="Takami H."/>
        </authorList>
    </citation>
    <scope>NUCLEOTIDE SEQUENCE</scope>
    <source>
        <strain evidence="1">Expedition CK06-06</strain>
    </source>
</reference>
<sequence length="172" mass="19829">YERTTELTQEEQVKIIHKIVTEQEDALSREGILTEILDVEHFKDYMRSVVRVYRTPNIMGLKSSFRSDYLWVTVQSPPGLWDSDLTQELNTALAGYVTGDVSKTITVREVAARDPWVIRIVVVGARGRVEDLASYDEMERINRRASDFEASLSRSFLVEHNPSLEELLKKLR</sequence>
<name>X0US71_9ZZZZ</name>
<dbReference type="EMBL" id="BARS01023933">
    <property type="protein sequence ID" value="GAG02072.1"/>
    <property type="molecule type" value="Genomic_DNA"/>
</dbReference>
<feature type="non-terminal residue" evidence="1">
    <location>
        <position position="1"/>
    </location>
</feature>
<evidence type="ECO:0000313" key="1">
    <source>
        <dbReference type="EMBL" id="GAG02072.1"/>
    </source>
</evidence>
<dbReference type="AlphaFoldDB" id="X0US71"/>
<proteinExistence type="predicted"/>
<organism evidence="1">
    <name type="scientific">marine sediment metagenome</name>
    <dbReference type="NCBI Taxonomy" id="412755"/>
    <lineage>
        <taxon>unclassified sequences</taxon>
        <taxon>metagenomes</taxon>
        <taxon>ecological metagenomes</taxon>
    </lineage>
</organism>
<protein>
    <submittedName>
        <fullName evidence="1">Uncharacterized protein</fullName>
    </submittedName>
</protein>
<gene>
    <name evidence="1" type="ORF">S01H1_38063</name>
</gene>
<comment type="caution">
    <text evidence="1">The sequence shown here is derived from an EMBL/GenBank/DDBJ whole genome shotgun (WGS) entry which is preliminary data.</text>
</comment>
<accession>X0US71</accession>